<dbReference type="GO" id="GO:0009252">
    <property type="term" value="P:peptidoglycan biosynthetic process"/>
    <property type="evidence" value="ECO:0007669"/>
    <property type="project" value="UniProtKB-UniRule"/>
</dbReference>
<dbReference type="GO" id="GO:0004326">
    <property type="term" value="F:tetrahydrofolylpolyglutamate synthase activity"/>
    <property type="evidence" value="ECO:0007669"/>
    <property type="project" value="InterPro"/>
</dbReference>
<evidence type="ECO:0000256" key="17">
    <source>
        <dbReference type="ARBA" id="ARBA00076158"/>
    </source>
</evidence>
<dbReference type="SUPFAM" id="SSF53623">
    <property type="entry name" value="MurD-like peptide ligases, catalytic domain"/>
    <property type="match status" value="1"/>
</dbReference>
<feature type="short sequence motif" description="Meso-diaminopimelate recognition motif" evidence="19">
    <location>
        <begin position="414"/>
        <end position="417"/>
    </location>
</feature>
<keyword evidence="5 19" id="KW-0132">Cell division</keyword>
<dbReference type="Proteomes" id="UP000003240">
    <property type="component" value="Unassembled WGS sequence"/>
</dbReference>
<accession>F7NPZ0</accession>
<evidence type="ECO:0000256" key="13">
    <source>
        <dbReference type="ARBA" id="ARBA00056782"/>
    </source>
</evidence>
<dbReference type="InterPro" id="IPR036615">
    <property type="entry name" value="Mur_ligase_C_dom_sf"/>
</dbReference>
<dbReference type="RefSeq" id="WP_004099760.1">
    <property type="nucleotide sequence ID" value="NZ_AFGF01000269.1"/>
</dbReference>
<feature type="binding site" evidence="19">
    <location>
        <position position="472"/>
    </location>
    <ligand>
        <name>meso-2,6-diaminopimelate</name>
        <dbReference type="ChEBI" id="CHEBI:57791"/>
    </ligand>
</feature>
<feature type="binding site" evidence="19">
    <location>
        <position position="390"/>
    </location>
    <ligand>
        <name>meso-2,6-diaminopimelate</name>
        <dbReference type="ChEBI" id="CHEBI:57791"/>
    </ligand>
</feature>
<dbReference type="PROSITE" id="PS01011">
    <property type="entry name" value="FOLYLPOLYGLU_SYNT_1"/>
    <property type="match status" value="1"/>
</dbReference>
<evidence type="ECO:0000256" key="16">
    <source>
        <dbReference type="ARBA" id="ARBA00075482"/>
    </source>
</evidence>
<dbReference type="GO" id="GO:0005737">
    <property type="term" value="C:cytoplasm"/>
    <property type="evidence" value="ECO:0007669"/>
    <property type="project" value="UniProtKB-SubCell"/>
</dbReference>
<keyword evidence="6 19" id="KW-0547">Nucleotide-binding</keyword>
<evidence type="ECO:0000256" key="2">
    <source>
        <dbReference type="ARBA" id="ARBA00005898"/>
    </source>
</evidence>
<dbReference type="Pfam" id="PF08245">
    <property type="entry name" value="Mur_ligase_M"/>
    <property type="match status" value="1"/>
</dbReference>
<keyword evidence="8 19" id="KW-0133">Cell shape</keyword>
<feature type="domain" description="Mur ligase N-terminal catalytic" evidence="21">
    <location>
        <begin position="27"/>
        <end position="96"/>
    </location>
</feature>
<feature type="binding site" evidence="19">
    <location>
        <position position="34"/>
    </location>
    <ligand>
        <name>UDP-N-acetyl-alpha-D-muramoyl-L-alanyl-D-glutamate</name>
        <dbReference type="ChEBI" id="CHEBI:83900"/>
    </ligand>
</feature>
<gene>
    <name evidence="19" type="primary">murE</name>
    <name evidence="24" type="ORF">ALO_20937</name>
</gene>
<keyword evidence="7 19" id="KW-0067">ATP-binding</keyword>
<dbReference type="Pfam" id="PF01225">
    <property type="entry name" value="Mur_ligase"/>
    <property type="match status" value="1"/>
</dbReference>
<dbReference type="AlphaFoldDB" id="F7NPZ0"/>
<comment type="caution">
    <text evidence="19">Lacks conserved residue(s) required for the propagation of feature annotation.</text>
</comment>
<evidence type="ECO:0000256" key="6">
    <source>
        <dbReference type="ARBA" id="ARBA00022741"/>
    </source>
</evidence>
<evidence type="ECO:0000256" key="14">
    <source>
        <dbReference type="ARBA" id="ARBA00066633"/>
    </source>
</evidence>
<keyword evidence="10 19" id="KW-0131">Cell cycle</keyword>
<dbReference type="PANTHER" id="PTHR23135">
    <property type="entry name" value="MUR LIGASE FAMILY MEMBER"/>
    <property type="match status" value="1"/>
</dbReference>
<feature type="binding site" evidence="19">
    <location>
        <begin position="156"/>
        <end position="157"/>
    </location>
    <ligand>
        <name>UDP-N-acetyl-alpha-D-muramoyl-L-alanyl-D-glutamate</name>
        <dbReference type="ChEBI" id="CHEBI:83900"/>
    </ligand>
</feature>
<dbReference type="NCBIfam" id="NF001124">
    <property type="entry name" value="PRK00139.1-2"/>
    <property type="match status" value="1"/>
</dbReference>
<keyword evidence="3 19" id="KW-0963">Cytoplasm</keyword>
<dbReference type="FunFam" id="3.90.190.20:FF:000006">
    <property type="entry name" value="UDP-N-acetylmuramoyl-L-alanyl-D-glutamate--2,6-diaminopimelate ligase"/>
    <property type="match status" value="1"/>
</dbReference>
<comment type="subcellular location">
    <subcellularLocation>
        <location evidence="19 20">Cytoplasm</location>
    </subcellularLocation>
</comment>
<evidence type="ECO:0000256" key="9">
    <source>
        <dbReference type="ARBA" id="ARBA00022984"/>
    </source>
</evidence>
<evidence type="ECO:0000256" key="4">
    <source>
        <dbReference type="ARBA" id="ARBA00022598"/>
    </source>
</evidence>
<comment type="similarity">
    <text evidence="2 19">Belongs to the MurCDEF family. MurE subfamily.</text>
</comment>
<dbReference type="GO" id="GO:0008360">
    <property type="term" value="P:regulation of cell shape"/>
    <property type="evidence" value="ECO:0007669"/>
    <property type="project" value="UniProtKB-KW"/>
</dbReference>
<feature type="modified residue" description="N6-carboxylysine" evidence="19">
    <location>
        <position position="223"/>
    </location>
</feature>
<dbReference type="PANTHER" id="PTHR23135:SF4">
    <property type="entry name" value="UDP-N-ACETYLMURAMOYL-L-ALANYL-D-GLUTAMATE--2,6-DIAMINOPIMELATE LIGASE MURE HOMOLOG, CHLOROPLASTIC"/>
    <property type="match status" value="1"/>
</dbReference>
<evidence type="ECO:0000256" key="19">
    <source>
        <dbReference type="HAMAP-Rule" id="MF_00208"/>
    </source>
</evidence>
<evidence type="ECO:0000256" key="15">
    <source>
        <dbReference type="ARBA" id="ARBA00072883"/>
    </source>
</evidence>
<keyword evidence="4 19" id="KW-0436">Ligase</keyword>
<comment type="cofactor">
    <cofactor evidence="19">
        <name>Mg(2+)</name>
        <dbReference type="ChEBI" id="CHEBI:18420"/>
    </cofactor>
</comment>
<dbReference type="NCBIfam" id="TIGR01085">
    <property type="entry name" value="murE"/>
    <property type="match status" value="1"/>
</dbReference>
<comment type="catalytic activity">
    <reaction evidence="12 19">
        <text>UDP-N-acetyl-alpha-D-muramoyl-L-alanyl-D-glutamate + meso-2,6-diaminopimelate + ATP = UDP-N-acetyl-alpha-D-muramoyl-L-alanyl-gamma-D-glutamyl-meso-2,6-diaminopimelate + ADP + phosphate + H(+)</text>
        <dbReference type="Rhea" id="RHEA:23676"/>
        <dbReference type="ChEBI" id="CHEBI:15378"/>
        <dbReference type="ChEBI" id="CHEBI:30616"/>
        <dbReference type="ChEBI" id="CHEBI:43474"/>
        <dbReference type="ChEBI" id="CHEBI:57791"/>
        <dbReference type="ChEBI" id="CHEBI:83900"/>
        <dbReference type="ChEBI" id="CHEBI:83905"/>
        <dbReference type="ChEBI" id="CHEBI:456216"/>
        <dbReference type="EC" id="6.3.2.13"/>
    </reaction>
</comment>
<evidence type="ECO:0000256" key="8">
    <source>
        <dbReference type="ARBA" id="ARBA00022960"/>
    </source>
</evidence>
<dbReference type="UniPathway" id="UPA00219"/>
<proteinExistence type="inferred from homology"/>
<dbReference type="EC" id="6.3.2.13" evidence="14 19"/>
<evidence type="ECO:0000256" key="12">
    <source>
        <dbReference type="ARBA" id="ARBA00050251"/>
    </source>
</evidence>
<dbReference type="Gene3D" id="3.90.190.20">
    <property type="entry name" value="Mur ligase, C-terminal domain"/>
    <property type="match status" value="1"/>
</dbReference>
<organism evidence="24 25">
    <name type="scientific">Acetonema longum DSM 6540</name>
    <dbReference type="NCBI Taxonomy" id="1009370"/>
    <lineage>
        <taxon>Bacteria</taxon>
        <taxon>Bacillati</taxon>
        <taxon>Bacillota</taxon>
        <taxon>Negativicutes</taxon>
        <taxon>Acetonemataceae</taxon>
        <taxon>Acetonema</taxon>
    </lineage>
</organism>
<evidence type="ECO:0000259" key="23">
    <source>
        <dbReference type="Pfam" id="PF08245"/>
    </source>
</evidence>
<keyword evidence="19" id="KW-0460">Magnesium</keyword>
<dbReference type="GO" id="GO:0000287">
    <property type="term" value="F:magnesium ion binding"/>
    <property type="evidence" value="ECO:0007669"/>
    <property type="project" value="UniProtKB-UniRule"/>
</dbReference>
<dbReference type="InterPro" id="IPR035911">
    <property type="entry name" value="MurE/MurF_N"/>
</dbReference>
<evidence type="ECO:0000256" key="20">
    <source>
        <dbReference type="RuleBase" id="RU004135"/>
    </source>
</evidence>
<feature type="binding site" evidence="19">
    <location>
        <position position="468"/>
    </location>
    <ligand>
        <name>meso-2,6-diaminopimelate</name>
        <dbReference type="ChEBI" id="CHEBI:57791"/>
    </ligand>
</feature>
<evidence type="ECO:0000256" key="10">
    <source>
        <dbReference type="ARBA" id="ARBA00023306"/>
    </source>
</evidence>
<dbReference type="GO" id="GO:0005524">
    <property type="term" value="F:ATP binding"/>
    <property type="evidence" value="ECO:0007669"/>
    <property type="project" value="UniProtKB-UniRule"/>
</dbReference>
<comment type="caution">
    <text evidence="24">The sequence shown here is derived from an EMBL/GenBank/DDBJ whole genome shotgun (WGS) entry which is preliminary data.</text>
</comment>
<comment type="pathway">
    <text evidence="1 19 20">Cell wall biogenesis; peptidoglycan biosynthesis.</text>
</comment>
<keyword evidence="11 19" id="KW-0961">Cell wall biogenesis/degradation</keyword>
<comment type="function">
    <text evidence="13 19">Catalyzes the addition of meso-diaminopimelic acid to the nucleotide precursor UDP-N-acetylmuramoyl-L-alanyl-D-glutamate (UMAG) in the biosynthesis of bacterial cell-wall peptidoglycan.</text>
</comment>
<dbReference type="InterPro" id="IPR004101">
    <property type="entry name" value="Mur_ligase_C"/>
</dbReference>
<comment type="PTM">
    <text evidence="19">Carboxylation is probably crucial for Mg(2+) binding and, consequently, for the gamma-phosphate positioning of ATP.</text>
</comment>
<dbReference type="InterPro" id="IPR013221">
    <property type="entry name" value="Mur_ligase_cen"/>
</dbReference>
<dbReference type="InterPro" id="IPR005761">
    <property type="entry name" value="UDP-N-AcMur-Glu-dNH2Pim_ligase"/>
</dbReference>
<dbReference type="Gene3D" id="3.40.1390.10">
    <property type="entry name" value="MurE/MurF, N-terminal domain"/>
    <property type="match status" value="1"/>
</dbReference>
<evidence type="ECO:0000259" key="22">
    <source>
        <dbReference type="Pfam" id="PF02875"/>
    </source>
</evidence>
<dbReference type="GO" id="GO:0008765">
    <property type="term" value="F:UDP-N-acetylmuramoylalanyl-D-glutamate-2,6-diaminopimelate ligase activity"/>
    <property type="evidence" value="ECO:0007669"/>
    <property type="project" value="UniProtKB-UniRule"/>
</dbReference>
<dbReference type="InterPro" id="IPR018109">
    <property type="entry name" value="Folylpolyglutamate_synth_CS"/>
</dbReference>
<evidence type="ECO:0000256" key="18">
    <source>
        <dbReference type="ARBA" id="ARBA00081560"/>
    </source>
</evidence>
<reference evidence="24 25" key="1">
    <citation type="journal article" date="2011" name="EMBO J.">
        <title>Structural diversity of bacterial flagellar motors.</title>
        <authorList>
            <person name="Chen S."/>
            <person name="Beeby M."/>
            <person name="Murphy G.E."/>
            <person name="Leadbetter J.R."/>
            <person name="Hendrixson D.R."/>
            <person name="Briegel A."/>
            <person name="Li Z."/>
            <person name="Shi J."/>
            <person name="Tocheva E.I."/>
            <person name="Muller A."/>
            <person name="Dobro M.J."/>
            <person name="Jensen G.J."/>
        </authorList>
    </citation>
    <scope>NUCLEOTIDE SEQUENCE [LARGE SCALE GENOMIC DNA]</scope>
    <source>
        <strain evidence="24 25">DSM 6540</strain>
    </source>
</reference>
<evidence type="ECO:0000256" key="5">
    <source>
        <dbReference type="ARBA" id="ARBA00022618"/>
    </source>
</evidence>
<dbReference type="NCBIfam" id="NF001126">
    <property type="entry name" value="PRK00139.1-4"/>
    <property type="match status" value="1"/>
</dbReference>
<feature type="domain" description="Mur ligase central" evidence="23">
    <location>
        <begin position="112"/>
        <end position="319"/>
    </location>
</feature>
<dbReference type="SUPFAM" id="SSF63418">
    <property type="entry name" value="MurE/MurF N-terminal domain"/>
    <property type="match status" value="1"/>
</dbReference>
<dbReference type="STRING" id="1009370.ALO_20937"/>
<evidence type="ECO:0000256" key="1">
    <source>
        <dbReference type="ARBA" id="ARBA00004752"/>
    </source>
</evidence>
<protein>
    <recommendedName>
        <fullName evidence="15 19">UDP-N-acetylmuramoyl-L-alanyl-D-glutamate--2,6-diaminopimelate ligase</fullName>
        <ecNumber evidence="14 19">6.3.2.13</ecNumber>
    </recommendedName>
    <alternativeName>
        <fullName evidence="16 19">Meso-A2pm-adding enzyme</fullName>
    </alternativeName>
    <alternativeName>
        <fullName evidence="17 19">Meso-diaminopimelate-adding enzyme</fullName>
    </alternativeName>
    <alternativeName>
        <fullName evidence="18 19">UDP-MurNAc-L-Ala-D-Glu:meso-diaminopimelate ligase</fullName>
    </alternativeName>
    <alternativeName>
        <fullName evidence="19">UDP-MurNAc-tripeptide synthetase</fullName>
    </alternativeName>
    <alternativeName>
        <fullName evidence="19">UDP-N-acetylmuramyl-tripeptide synthetase</fullName>
    </alternativeName>
</protein>
<feature type="domain" description="Mur ligase C-terminal" evidence="22">
    <location>
        <begin position="341"/>
        <end position="470"/>
    </location>
</feature>
<evidence type="ECO:0000259" key="21">
    <source>
        <dbReference type="Pfam" id="PF01225"/>
    </source>
</evidence>
<dbReference type="Pfam" id="PF02875">
    <property type="entry name" value="Mur_ligase_C"/>
    <property type="match status" value="1"/>
</dbReference>
<evidence type="ECO:0000256" key="11">
    <source>
        <dbReference type="ARBA" id="ARBA00023316"/>
    </source>
</evidence>
<keyword evidence="25" id="KW-1185">Reference proteome</keyword>
<feature type="binding site" evidence="19">
    <location>
        <position position="155"/>
    </location>
    <ligand>
        <name>UDP-N-acetyl-alpha-D-muramoyl-L-alanyl-D-glutamate</name>
        <dbReference type="ChEBI" id="CHEBI:83900"/>
    </ligand>
</feature>
<keyword evidence="9 19" id="KW-0573">Peptidoglycan synthesis</keyword>
<dbReference type="HAMAP" id="MF_00208">
    <property type="entry name" value="MurE"/>
    <property type="match status" value="1"/>
</dbReference>
<dbReference type="GO" id="GO:0051301">
    <property type="term" value="P:cell division"/>
    <property type="evidence" value="ECO:0007669"/>
    <property type="project" value="UniProtKB-KW"/>
</dbReference>
<evidence type="ECO:0000313" key="25">
    <source>
        <dbReference type="Proteomes" id="UP000003240"/>
    </source>
</evidence>
<feature type="binding site" evidence="19">
    <location>
        <begin position="114"/>
        <end position="120"/>
    </location>
    <ligand>
        <name>ATP</name>
        <dbReference type="ChEBI" id="CHEBI:30616"/>
    </ligand>
</feature>
<dbReference type="GO" id="GO:0071555">
    <property type="term" value="P:cell wall organization"/>
    <property type="evidence" value="ECO:0007669"/>
    <property type="project" value="UniProtKB-KW"/>
</dbReference>
<name>F7NPZ0_9FIRM</name>
<dbReference type="eggNOG" id="COG0769">
    <property type="taxonomic scope" value="Bacteria"/>
</dbReference>
<evidence type="ECO:0000256" key="7">
    <source>
        <dbReference type="ARBA" id="ARBA00022840"/>
    </source>
</evidence>
<evidence type="ECO:0000256" key="3">
    <source>
        <dbReference type="ARBA" id="ARBA00022490"/>
    </source>
</evidence>
<feature type="binding site" evidence="19">
    <location>
        <position position="183"/>
    </location>
    <ligand>
        <name>UDP-N-acetyl-alpha-D-muramoyl-L-alanyl-D-glutamate</name>
        <dbReference type="ChEBI" id="CHEBI:83900"/>
    </ligand>
</feature>
<feature type="binding site" evidence="19">
    <location>
        <position position="191"/>
    </location>
    <ligand>
        <name>UDP-N-acetyl-alpha-D-muramoyl-L-alanyl-D-glutamate</name>
        <dbReference type="ChEBI" id="CHEBI:83900"/>
    </ligand>
</feature>
<feature type="binding site" evidence="19">
    <location>
        <begin position="414"/>
        <end position="417"/>
    </location>
    <ligand>
        <name>meso-2,6-diaminopimelate</name>
        <dbReference type="ChEBI" id="CHEBI:57791"/>
    </ligand>
</feature>
<sequence>MIAKELKALVTLLPNANVISGELAHRIEHLVYDSRAAQANTLFVCLAGAKVDGHDYVAKAHEQGAVAALVEKDVAAPDGMTIIKVPDTRLAMQSIAPYFFDYPAQKLRMIGVTGTNGKTTTTYLIRHILQTAGYRVGLIGTINSYIGDRVLPVKNTTPDVIDLQSLLRQMADAQMDYVVMEVSSHALALGRVAGCEYDVGVFTNLTQDHLDFHKTLENYRCAKAQLFAMLASQHGKQGSKAAIINLDDPAGQTMIQAVGKVKVLTYGIHQTTDILAQDIDVQAKGASCRVRTPQGDLALQLKITGIFNIYNMMAACGVALAENVPLATLRSALESFRSVAGRFEIVDAVQSFSVIVDYAHTPDGLENILRTVGQFAKGRIISVFGCGGDRDKTKRPIMGKLAAAMSDIVIATSDNPRSEDPVQILKEIEVGIKEGLTTNTYEVIIERREAIKRAISLAQPDDIVIIAGKGHETYQILKDKTIHFDDREVAREWIQEMK</sequence>
<dbReference type="Gene3D" id="3.40.1190.10">
    <property type="entry name" value="Mur-like, catalytic domain"/>
    <property type="match status" value="1"/>
</dbReference>
<evidence type="ECO:0000313" key="24">
    <source>
        <dbReference type="EMBL" id="EGO61981.1"/>
    </source>
</evidence>
<dbReference type="InterPro" id="IPR000713">
    <property type="entry name" value="Mur_ligase_N"/>
</dbReference>
<dbReference type="SUPFAM" id="SSF53244">
    <property type="entry name" value="MurD-like peptide ligases, peptide-binding domain"/>
    <property type="match status" value="1"/>
</dbReference>
<dbReference type="EMBL" id="AFGF01000269">
    <property type="protein sequence ID" value="EGO61981.1"/>
    <property type="molecule type" value="Genomic_DNA"/>
</dbReference>
<dbReference type="InterPro" id="IPR036565">
    <property type="entry name" value="Mur-like_cat_sf"/>
</dbReference>